<proteinExistence type="predicted"/>
<gene>
    <name evidence="1" type="ORF">GWK47_022418</name>
</gene>
<dbReference type="AlphaFoldDB" id="A0A8J4XN73"/>
<organism evidence="1 2">
    <name type="scientific">Chionoecetes opilio</name>
    <name type="common">Atlantic snow crab</name>
    <name type="synonym">Cancer opilio</name>
    <dbReference type="NCBI Taxonomy" id="41210"/>
    <lineage>
        <taxon>Eukaryota</taxon>
        <taxon>Metazoa</taxon>
        <taxon>Ecdysozoa</taxon>
        <taxon>Arthropoda</taxon>
        <taxon>Crustacea</taxon>
        <taxon>Multicrustacea</taxon>
        <taxon>Malacostraca</taxon>
        <taxon>Eumalacostraca</taxon>
        <taxon>Eucarida</taxon>
        <taxon>Decapoda</taxon>
        <taxon>Pleocyemata</taxon>
        <taxon>Brachyura</taxon>
        <taxon>Eubrachyura</taxon>
        <taxon>Majoidea</taxon>
        <taxon>Majidae</taxon>
        <taxon>Chionoecetes</taxon>
    </lineage>
</organism>
<evidence type="ECO:0000313" key="1">
    <source>
        <dbReference type="EMBL" id="KAG0710617.1"/>
    </source>
</evidence>
<comment type="caution">
    <text evidence="1">The sequence shown here is derived from an EMBL/GenBank/DDBJ whole genome shotgun (WGS) entry which is preliminary data.</text>
</comment>
<dbReference type="OrthoDB" id="6373059at2759"/>
<dbReference type="EMBL" id="JACEEZ010024014">
    <property type="protein sequence ID" value="KAG0710617.1"/>
    <property type="molecule type" value="Genomic_DNA"/>
</dbReference>
<keyword evidence="2" id="KW-1185">Reference proteome</keyword>
<name>A0A8J4XN73_CHIOP</name>
<reference evidence="1" key="1">
    <citation type="submission" date="2020-07" db="EMBL/GenBank/DDBJ databases">
        <title>The High-quality genome of the commercially important snow crab, Chionoecetes opilio.</title>
        <authorList>
            <person name="Jeong J.-H."/>
            <person name="Ryu S."/>
        </authorList>
    </citation>
    <scope>NUCLEOTIDE SEQUENCE</scope>
    <source>
        <strain evidence="1">MADBK_172401_WGS</strain>
        <tissue evidence="1">Digestive gland</tissue>
    </source>
</reference>
<protein>
    <recommendedName>
        <fullName evidence="3">PH domain-containing protein</fullName>
    </recommendedName>
</protein>
<sequence length="450" mass="50432">MTSRPGFNGAATVPFLRSTPGRIVPFSGIVCAVGMSSQSPMSKLVDYFFLVVNLGNVRFLTRNVFASTSRGLAGWRLGLTQHRGGEVTRVLGACSASRKFSKHTQGLQTLRLRLGEQKGVKMWLSVRGTRLGLRHSSQQNQDTHPSLACYPPHTFTQPYSPSTATITTIAITLSTAPLPPPSPPDALADSRVFWWTRDVITRMHEARHTRGYLAALVLHEAIDNPDTVADEYLQRRNVLESLGLRRPYDSVSLGGSGWRSWVCLLPSAPRPAPPRPACPVVGLNSGVKVGVGSSGFLSPPYLSPVPHPTCAVYDERRAAAKDCLYIWTHSRKYQKIGLDIRTHSRKYQKIGLDIRTHSRIYQKIGLDIRTHSRIYQKIGRWQRRWFVLYDDGELTYCLDDHIGGRNDKAFEIAGTNDYHYIHVPEMIAVNRCISKTQHENYEQLLTCKNV</sequence>
<dbReference type="Proteomes" id="UP000770661">
    <property type="component" value="Unassembled WGS sequence"/>
</dbReference>
<evidence type="ECO:0000313" key="2">
    <source>
        <dbReference type="Proteomes" id="UP000770661"/>
    </source>
</evidence>
<accession>A0A8J4XN73</accession>
<evidence type="ECO:0008006" key="3">
    <source>
        <dbReference type="Google" id="ProtNLM"/>
    </source>
</evidence>